<accession>A0ABT3G7V2</accession>
<protein>
    <submittedName>
        <fullName evidence="2">Uncharacterized protein</fullName>
    </submittedName>
</protein>
<dbReference type="RefSeq" id="WP_264515496.1">
    <property type="nucleotide sequence ID" value="NZ_JAPDDR010000011.1"/>
</dbReference>
<evidence type="ECO:0000313" key="3">
    <source>
        <dbReference type="Proteomes" id="UP001165653"/>
    </source>
</evidence>
<feature type="compositionally biased region" description="Polar residues" evidence="1">
    <location>
        <begin position="16"/>
        <end position="30"/>
    </location>
</feature>
<feature type="compositionally biased region" description="Basic and acidic residues" evidence="1">
    <location>
        <begin position="31"/>
        <end position="40"/>
    </location>
</feature>
<dbReference type="EMBL" id="JAPDDR010000011">
    <property type="protein sequence ID" value="MCW1915933.1"/>
    <property type="molecule type" value="Genomic_DNA"/>
</dbReference>
<organism evidence="2 3">
    <name type="scientific">Luteolibacter rhizosphaerae</name>
    <dbReference type="NCBI Taxonomy" id="2989719"/>
    <lineage>
        <taxon>Bacteria</taxon>
        <taxon>Pseudomonadati</taxon>
        <taxon>Verrucomicrobiota</taxon>
        <taxon>Verrucomicrobiia</taxon>
        <taxon>Verrucomicrobiales</taxon>
        <taxon>Verrucomicrobiaceae</taxon>
        <taxon>Luteolibacter</taxon>
    </lineage>
</organism>
<name>A0ABT3G7V2_9BACT</name>
<comment type="caution">
    <text evidence="2">The sequence shown here is derived from an EMBL/GenBank/DDBJ whole genome shotgun (WGS) entry which is preliminary data.</text>
</comment>
<dbReference type="Proteomes" id="UP001165653">
    <property type="component" value="Unassembled WGS sequence"/>
</dbReference>
<sequence>MRVLVLMCLALLSCDDSSPSASPQEASTASQDRKTTEPRADLPSSGGSGLRQLEKALEGADHEAALGAFRELLEQRKVVFSESLAAMDENRASGKTTAKFAELEKRLQILEVRVQEALFALRQHDVDHLAVDQVIIEYRDEASRGTAIRELEGLDDP</sequence>
<feature type="region of interest" description="Disordered" evidence="1">
    <location>
        <begin position="16"/>
        <end position="51"/>
    </location>
</feature>
<evidence type="ECO:0000256" key="1">
    <source>
        <dbReference type="SAM" id="MobiDB-lite"/>
    </source>
</evidence>
<keyword evidence="3" id="KW-1185">Reference proteome</keyword>
<evidence type="ECO:0000313" key="2">
    <source>
        <dbReference type="EMBL" id="MCW1915933.1"/>
    </source>
</evidence>
<gene>
    <name evidence="2" type="ORF">OJ996_20260</name>
</gene>
<proteinExistence type="predicted"/>
<reference evidence="2" key="1">
    <citation type="submission" date="2022-10" db="EMBL/GenBank/DDBJ databases">
        <title>Luteolibacter sp. GHJ8, whole genome shotgun sequencing project.</title>
        <authorList>
            <person name="Zhao G."/>
            <person name="Shen L."/>
        </authorList>
    </citation>
    <scope>NUCLEOTIDE SEQUENCE</scope>
    <source>
        <strain evidence="2">GHJ8</strain>
    </source>
</reference>